<accession>A0ABT2EK70</accession>
<dbReference type="Gene3D" id="3.50.50.60">
    <property type="entry name" value="FAD/NAD(P)-binding domain"/>
    <property type="match status" value="2"/>
</dbReference>
<dbReference type="Proteomes" id="UP001204798">
    <property type="component" value="Unassembled WGS sequence"/>
</dbReference>
<dbReference type="PANTHER" id="PTHR46313:SF3">
    <property type="entry name" value="PROLYCOPENE ISOMERASE, CHLOROPLASTIC"/>
    <property type="match status" value="1"/>
</dbReference>
<sequence length="510" mass="56006">MQVIVIGAGVGGLTVGALLAKAGLSVTVLEASENLGGCASTFEVDGFRFDVGATVAGGFTPDGPMTRLAQWLDICWNAHFVEPAMVVHLPDGFSIIRWGDSERWRKERLKAFGEVAEPFWRWQEYAAEVLWSLAMQLPPWLPQTSHEVFSLLRSLLATLTNYPSSFRLLPDAFRTVASHLPKGASRLRQFVDAQLLIASQCTSERANALYGAAALDLPRRGVVHLKGGMGTLAETLADVIHRNGGIVLHNCPANRIVVWNGKPMGVETKDGDFLPADIVVANVTPFALAQLLGEAAPKWLRRIPPYPDDGWGAFTLYLGVDENVLPPDFATHHQILCSETLAEGNSVFLSVSPEWDATRAPKGFRSLTLSTHTRLPQWWQAWQDGKATYERLKSEYTERMLKAAERLLPSLRDAIRIALPGTPLTFQRYTLRPFGWVGGFPQTSLFRNVRPRIADGVWLVGDSVFPGQSTTAVAMAGMRVAFAILKDLGVEPQREATPALAMSDARRDAK</sequence>
<organism evidence="2 3">
    <name type="scientific">Candidatus Fervidibacter sacchari</name>
    <dbReference type="NCBI Taxonomy" id="1448929"/>
    <lineage>
        <taxon>Bacteria</taxon>
        <taxon>Candidatus Fervidibacterota</taxon>
        <taxon>Candidatus Fervidibacter</taxon>
    </lineage>
</organism>
<dbReference type="InterPro" id="IPR036188">
    <property type="entry name" value="FAD/NAD-bd_sf"/>
</dbReference>
<keyword evidence="3" id="KW-1185">Reference proteome</keyword>
<evidence type="ECO:0000259" key="1">
    <source>
        <dbReference type="Pfam" id="PF01593"/>
    </source>
</evidence>
<comment type="caution">
    <text evidence="2">The sequence shown here is derived from an EMBL/GenBank/DDBJ whole genome shotgun (WGS) entry which is preliminary data.</text>
</comment>
<dbReference type="InterPro" id="IPR002937">
    <property type="entry name" value="Amino_oxidase"/>
</dbReference>
<name>A0ABT2EK70_9BACT</name>
<dbReference type="RefSeq" id="WP_259094046.1">
    <property type="nucleotide sequence ID" value="NZ_CP130454.1"/>
</dbReference>
<protein>
    <submittedName>
        <fullName evidence="2">C-3',4' desaturase CrtD</fullName>
    </submittedName>
</protein>
<evidence type="ECO:0000313" key="2">
    <source>
        <dbReference type="EMBL" id="MCS3918347.1"/>
    </source>
</evidence>
<dbReference type="PANTHER" id="PTHR46313">
    <property type="match status" value="1"/>
</dbReference>
<reference evidence="2 3" key="1">
    <citation type="submission" date="2022-08" db="EMBL/GenBank/DDBJ databases">
        <title>Bacterial and archaeal communities from various locations to study Microbial Dark Matter (Phase II).</title>
        <authorList>
            <person name="Stepanauskas R."/>
        </authorList>
    </citation>
    <scope>NUCLEOTIDE SEQUENCE [LARGE SCALE GENOMIC DNA]</scope>
    <source>
        <strain evidence="2 3">PD1</strain>
    </source>
</reference>
<evidence type="ECO:0000313" key="3">
    <source>
        <dbReference type="Proteomes" id="UP001204798"/>
    </source>
</evidence>
<proteinExistence type="predicted"/>
<dbReference type="InterPro" id="IPR045892">
    <property type="entry name" value="CrtISO-like"/>
</dbReference>
<dbReference type="Pfam" id="PF01593">
    <property type="entry name" value="Amino_oxidase"/>
    <property type="match status" value="1"/>
</dbReference>
<feature type="domain" description="Amine oxidase" evidence="1">
    <location>
        <begin position="11"/>
        <end position="481"/>
    </location>
</feature>
<dbReference type="EMBL" id="JANUCP010000001">
    <property type="protein sequence ID" value="MCS3918347.1"/>
    <property type="molecule type" value="Genomic_DNA"/>
</dbReference>
<dbReference type="SUPFAM" id="SSF51905">
    <property type="entry name" value="FAD/NAD(P)-binding domain"/>
    <property type="match status" value="1"/>
</dbReference>
<gene>
    <name evidence="2" type="ORF">M2350_000744</name>
</gene>